<feature type="region of interest" description="Disordered" evidence="1">
    <location>
        <begin position="1"/>
        <end position="28"/>
    </location>
</feature>
<keyword evidence="4" id="KW-1185">Reference proteome</keyword>
<reference evidence="3" key="1">
    <citation type="submission" date="2020-06" db="EMBL/GenBank/DDBJ databases">
        <title>Draft genome sequences of strains closely related to Aspergillus parafelis and Aspergillus hiratsukae.</title>
        <authorList>
            <person name="Dos Santos R.A.C."/>
            <person name="Rivero-Menendez O."/>
            <person name="Steenwyk J.L."/>
            <person name="Mead M.E."/>
            <person name="Goldman G.H."/>
            <person name="Alastruey-Izquierdo A."/>
            <person name="Rokas A."/>
        </authorList>
    </citation>
    <scope>NUCLEOTIDE SEQUENCE</scope>
    <source>
        <strain evidence="2">CNM-CM5793</strain>
        <strain evidence="3">CNM-CM6106</strain>
    </source>
</reference>
<name>A0A8H6PKX8_9EURO</name>
<evidence type="ECO:0000313" key="3">
    <source>
        <dbReference type="EMBL" id="KAF7156189.1"/>
    </source>
</evidence>
<comment type="caution">
    <text evidence="3">The sequence shown here is derived from an EMBL/GenBank/DDBJ whole genome shotgun (WGS) entry which is preliminary data.</text>
</comment>
<protein>
    <submittedName>
        <fullName evidence="3">Uncharacterized protein</fullName>
    </submittedName>
</protein>
<dbReference type="OrthoDB" id="5347580at2759"/>
<gene>
    <name evidence="2" type="ORF">CNMCM5793_009665</name>
    <name evidence="3" type="ORF">CNMCM6106_009254</name>
</gene>
<dbReference type="AlphaFoldDB" id="A0A8H6PKX8"/>
<proteinExistence type="predicted"/>
<evidence type="ECO:0000313" key="4">
    <source>
        <dbReference type="Proteomes" id="UP000630445"/>
    </source>
</evidence>
<dbReference type="EMBL" id="JACBAD010002122">
    <property type="protein sequence ID" value="KAF7114714.1"/>
    <property type="molecule type" value="Genomic_DNA"/>
</dbReference>
<sequence length="91" mass="10089">MMGHKCIPFAGEADHAGDSDGNAASPTSAYSSTTLMLLSLAAIGLATPVKRDVDWTEKYVKPEARDVEWTEKYVKPEARDVEWTEKYVKPE</sequence>
<evidence type="ECO:0000256" key="1">
    <source>
        <dbReference type="SAM" id="MobiDB-lite"/>
    </source>
</evidence>
<evidence type="ECO:0000313" key="2">
    <source>
        <dbReference type="EMBL" id="KAF7114714.1"/>
    </source>
</evidence>
<dbReference type="EMBL" id="JACBAF010002313">
    <property type="protein sequence ID" value="KAF7156189.1"/>
    <property type="molecule type" value="Genomic_DNA"/>
</dbReference>
<dbReference type="Proteomes" id="UP000662466">
    <property type="component" value="Unassembled WGS sequence"/>
</dbReference>
<organism evidence="3 5">
    <name type="scientific">Aspergillus hiratsukae</name>
    <dbReference type="NCBI Taxonomy" id="1194566"/>
    <lineage>
        <taxon>Eukaryota</taxon>
        <taxon>Fungi</taxon>
        <taxon>Dikarya</taxon>
        <taxon>Ascomycota</taxon>
        <taxon>Pezizomycotina</taxon>
        <taxon>Eurotiomycetes</taxon>
        <taxon>Eurotiomycetidae</taxon>
        <taxon>Eurotiales</taxon>
        <taxon>Aspergillaceae</taxon>
        <taxon>Aspergillus</taxon>
        <taxon>Aspergillus subgen. Fumigati</taxon>
    </lineage>
</organism>
<accession>A0A8H6PKX8</accession>
<dbReference type="Proteomes" id="UP000630445">
    <property type="component" value="Unassembled WGS sequence"/>
</dbReference>
<evidence type="ECO:0000313" key="5">
    <source>
        <dbReference type="Proteomes" id="UP000662466"/>
    </source>
</evidence>